<evidence type="ECO:0000313" key="5">
    <source>
        <dbReference type="EMBL" id="AXC49976.1"/>
    </source>
</evidence>
<dbReference type="Gene3D" id="1.20.120.530">
    <property type="entry name" value="GntR ligand-binding domain-like"/>
    <property type="match status" value="1"/>
</dbReference>
<sequence length="220" mass="23995">METATLAERLRQTLASAGGDGRLPSERVLADRLGVGRSQLRRALSELEARGQIFRRQGQGTFVAPPPAPGAEALRGLATAISPADVMEVRREIEPALAALAAARACDTDVASLKQLAMRGFSADDPGNYEFADEIFHHRIAEIAGNPLFLRIYQEIRAVRQMTHWYSERAQTLSPEQIADRSGEHLAIVDAIGSGKPDAAADAMGRHLLRVDETMRRCRS</sequence>
<dbReference type="OrthoDB" id="284307at2"/>
<evidence type="ECO:0000313" key="6">
    <source>
        <dbReference type="Proteomes" id="UP000252023"/>
    </source>
</evidence>
<dbReference type="PROSITE" id="PS50949">
    <property type="entry name" value="HTH_GNTR"/>
    <property type="match status" value="1"/>
</dbReference>
<organism evidence="5 6">
    <name type="scientific">Paracoccus suum</name>
    <dbReference type="NCBI Taxonomy" id="2259340"/>
    <lineage>
        <taxon>Bacteria</taxon>
        <taxon>Pseudomonadati</taxon>
        <taxon>Pseudomonadota</taxon>
        <taxon>Alphaproteobacteria</taxon>
        <taxon>Rhodobacterales</taxon>
        <taxon>Paracoccaceae</taxon>
        <taxon>Paracoccus</taxon>
    </lineage>
</organism>
<keyword evidence="3" id="KW-0804">Transcription</keyword>
<dbReference type="SUPFAM" id="SSF48008">
    <property type="entry name" value="GntR ligand-binding domain-like"/>
    <property type="match status" value="1"/>
</dbReference>
<keyword evidence="2" id="KW-0238">DNA-binding</keyword>
<dbReference type="AlphaFoldDB" id="A0A344PKS1"/>
<dbReference type="RefSeq" id="WP_114076295.1">
    <property type="nucleotide sequence ID" value="NZ_CP030918.1"/>
</dbReference>
<dbReference type="Gene3D" id="1.10.10.10">
    <property type="entry name" value="Winged helix-like DNA-binding domain superfamily/Winged helix DNA-binding domain"/>
    <property type="match status" value="1"/>
</dbReference>
<dbReference type="GO" id="GO:0003700">
    <property type="term" value="F:DNA-binding transcription factor activity"/>
    <property type="evidence" value="ECO:0007669"/>
    <property type="project" value="InterPro"/>
</dbReference>
<gene>
    <name evidence="5" type="ORF">DRW48_09965</name>
</gene>
<dbReference type="Pfam" id="PF00392">
    <property type="entry name" value="GntR"/>
    <property type="match status" value="1"/>
</dbReference>
<dbReference type="InterPro" id="IPR008920">
    <property type="entry name" value="TF_FadR/GntR_C"/>
</dbReference>
<dbReference type="SMART" id="SM00345">
    <property type="entry name" value="HTH_GNTR"/>
    <property type="match status" value="1"/>
</dbReference>
<dbReference type="InterPro" id="IPR011711">
    <property type="entry name" value="GntR_C"/>
</dbReference>
<proteinExistence type="predicted"/>
<dbReference type="InterPro" id="IPR036388">
    <property type="entry name" value="WH-like_DNA-bd_sf"/>
</dbReference>
<protein>
    <submittedName>
        <fullName evidence="5">FadR family transcriptional regulator</fullName>
    </submittedName>
</protein>
<dbReference type="PRINTS" id="PR00035">
    <property type="entry name" value="HTHGNTR"/>
</dbReference>
<dbReference type="PANTHER" id="PTHR43537:SF5">
    <property type="entry name" value="UXU OPERON TRANSCRIPTIONAL REGULATOR"/>
    <property type="match status" value="1"/>
</dbReference>
<reference evidence="6" key="1">
    <citation type="submission" date="2018-07" db="EMBL/GenBank/DDBJ databases">
        <title>Genome sequencing of Paracoccus sp. SC2-6.</title>
        <authorList>
            <person name="Heo J."/>
            <person name="Kim S.-J."/>
            <person name="Kwon S.-W."/>
        </authorList>
    </citation>
    <scope>NUCLEOTIDE SEQUENCE [LARGE SCALE GENOMIC DNA]</scope>
    <source>
        <strain evidence="6">SC2-6</strain>
    </source>
</reference>
<keyword evidence="6" id="KW-1185">Reference proteome</keyword>
<keyword evidence="1" id="KW-0805">Transcription regulation</keyword>
<dbReference type="SMART" id="SM00895">
    <property type="entry name" value="FCD"/>
    <property type="match status" value="1"/>
</dbReference>
<evidence type="ECO:0000256" key="3">
    <source>
        <dbReference type="ARBA" id="ARBA00023163"/>
    </source>
</evidence>
<dbReference type="SUPFAM" id="SSF46785">
    <property type="entry name" value="Winged helix' DNA-binding domain"/>
    <property type="match status" value="1"/>
</dbReference>
<dbReference type="EMBL" id="CP030918">
    <property type="protein sequence ID" value="AXC49976.1"/>
    <property type="molecule type" value="Genomic_DNA"/>
</dbReference>
<name>A0A344PKS1_9RHOB</name>
<evidence type="ECO:0000256" key="2">
    <source>
        <dbReference type="ARBA" id="ARBA00023125"/>
    </source>
</evidence>
<dbReference type="CDD" id="cd07377">
    <property type="entry name" value="WHTH_GntR"/>
    <property type="match status" value="1"/>
</dbReference>
<evidence type="ECO:0000259" key="4">
    <source>
        <dbReference type="PROSITE" id="PS50949"/>
    </source>
</evidence>
<dbReference type="Proteomes" id="UP000252023">
    <property type="component" value="Chromosome"/>
</dbReference>
<dbReference type="GO" id="GO:0003677">
    <property type="term" value="F:DNA binding"/>
    <property type="evidence" value="ECO:0007669"/>
    <property type="project" value="UniProtKB-KW"/>
</dbReference>
<dbReference type="InterPro" id="IPR000524">
    <property type="entry name" value="Tscrpt_reg_HTH_GntR"/>
</dbReference>
<dbReference type="Pfam" id="PF07729">
    <property type="entry name" value="FCD"/>
    <property type="match status" value="1"/>
</dbReference>
<dbReference type="InterPro" id="IPR036390">
    <property type="entry name" value="WH_DNA-bd_sf"/>
</dbReference>
<feature type="domain" description="HTH gntR-type" evidence="4">
    <location>
        <begin position="1"/>
        <end position="66"/>
    </location>
</feature>
<accession>A0A344PKS1</accession>
<dbReference type="PANTHER" id="PTHR43537">
    <property type="entry name" value="TRANSCRIPTIONAL REGULATOR, GNTR FAMILY"/>
    <property type="match status" value="1"/>
</dbReference>
<evidence type="ECO:0000256" key="1">
    <source>
        <dbReference type="ARBA" id="ARBA00023015"/>
    </source>
</evidence>
<dbReference type="KEGG" id="pars:DRW48_09965"/>